<dbReference type="RefSeq" id="WP_284196786.1">
    <property type="nucleotide sequence ID" value="NZ_BSOG01000002.1"/>
</dbReference>
<dbReference type="EMBL" id="BSOG01000002">
    <property type="protein sequence ID" value="GLR13697.1"/>
    <property type="molecule type" value="Genomic_DNA"/>
</dbReference>
<keyword evidence="2" id="KW-1185">Reference proteome</keyword>
<comment type="caution">
    <text evidence="1">The sequence shown here is derived from an EMBL/GenBank/DDBJ whole genome shotgun (WGS) entry which is preliminary data.</text>
</comment>
<reference evidence="2" key="1">
    <citation type="journal article" date="2019" name="Int. J. Syst. Evol. Microbiol.">
        <title>The Global Catalogue of Microorganisms (GCM) 10K type strain sequencing project: providing services to taxonomists for standard genome sequencing and annotation.</title>
        <authorList>
            <consortium name="The Broad Institute Genomics Platform"/>
            <consortium name="The Broad Institute Genome Sequencing Center for Infectious Disease"/>
            <person name="Wu L."/>
            <person name="Ma J."/>
        </authorList>
    </citation>
    <scope>NUCLEOTIDE SEQUENCE [LARGE SCALE GENOMIC DNA]</scope>
    <source>
        <strain evidence="2">NBRC 110044</strain>
    </source>
</reference>
<protein>
    <submittedName>
        <fullName evidence="1">Uncharacterized protein</fullName>
    </submittedName>
</protein>
<dbReference type="Proteomes" id="UP001156706">
    <property type="component" value="Unassembled WGS sequence"/>
</dbReference>
<accession>A0ABQ5YFC8</accession>
<sequence>MRAPSHELFGFQVSLTDSELDLPPGVTVAMLHSARALSVQLDISVQAALDAISEVLQEAA</sequence>
<gene>
    <name evidence="1" type="ORF">GCM10007907_24870</name>
</gene>
<evidence type="ECO:0000313" key="2">
    <source>
        <dbReference type="Proteomes" id="UP001156706"/>
    </source>
</evidence>
<organism evidence="1 2">
    <name type="scientific">Chitinimonas prasina</name>
    <dbReference type="NCBI Taxonomy" id="1434937"/>
    <lineage>
        <taxon>Bacteria</taxon>
        <taxon>Pseudomonadati</taxon>
        <taxon>Pseudomonadota</taxon>
        <taxon>Betaproteobacteria</taxon>
        <taxon>Neisseriales</taxon>
        <taxon>Chitinibacteraceae</taxon>
        <taxon>Chitinimonas</taxon>
    </lineage>
</organism>
<name>A0ABQ5YFC8_9NEIS</name>
<proteinExistence type="predicted"/>
<evidence type="ECO:0000313" key="1">
    <source>
        <dbReference type="EMBL" id="GLR13697.1"/>
    </source>
</evidence>